<accession>A0ACC0V8N4</accession>
<dbReference type="EMBL" id="CM047942">
    <property type="protein sequence ID" value="KAI9902256.1"/>
    <property type="molecule type" value="Genomic_DNA"/>
</dbReference>
<proteinExistence type="predicted"/>
<name>A0ACC0V8N4_9HYPO</name>
<evidence type="ECO:0000313" key="2">
    <source>
        <dbReference type="Proteomes" id="UP001163324"/>
    </source>
</evidence>
<gene>
    <name evidence="1" type="ORF">N3K66_004073</name>
</gene>
<evidence type="ECO:0000313" key="1">
    <source>
        <dbReference type="EMBL" id="KAI9902256.1"/>
    </source>
</evidence>
<keyword evidence="2" id="KW-1185">Reference proteome</keyword>
<organism evidence="1 2">
    <name type="scientific">Trichothecium roseum</name>
    <dbReference type="NCBI Taxonomy" id="47278"/>
    <lineage>
        <taxon>Eukaryota</taxon>
        <taxon>Fungi</taxon>
        <taxon>Dikarya</taxon>
        <taxon>Ascomycota</taxon>
        <taxon>Pezizomycotina</taxon>
        <taxon>Sordariomycetes</taxon>
        <taxon>Hypocreomycetidae</taxon>
        <taxon>Hypocreales</taxon>
        <taxon>Hypocreales incertae sedis</taxon>
        <taxon>Trichothecium</taxon>
    </lineage>
</organism>
<protein>
    <submittedName>
        <fullName evidence="1">Uncharacterized protein</fullName>
    </submittedName>
</protein>
<comment type="caution">
    <text evidence="1">The sequence shown here is derived from an EMBL/GenBank/DDBJ whole genome shotgun (WGS) entry which is preliminary data.</text>
</comment>
<sequence>MDTGEPLSSRKRRRLGGRVRVTRACDFCKKKKLRCTGTRPCGSCAHAKRECTYKSEYNRGKAPDISITPADQLATPSRTSRGDDGTGGGRKKRYSNTENSTSRHQEDEATISSMAGNVNAAEDFGGSHYSHTPDDMSGRTLLQHRTESCSNDGPPSVDMVSETLAVPVGPPAAAESCNNNNDNSNRFARRSSRNSPEPAHTDQEGHYVGPASGVSFLSRALKKLRRTSHTPSTAQQTSVFNFADAPLPPYDPYFLILPRQADAETLLCRYFNFASPTHRYLHEPTVNEWCREFYASVKNPGPLASGTHEKRAIVLAVLAVAKQYNSDEDTALEETVPSTTFFAASEHQLLLESGGIRLTSIQARLVQSFYLLSQSRVNSAWGLFGTVANLILAIGLHRHERWDPASKIDLVEHECRKRVFWSAFTLDSYLSTGLGRPRSFHEEDLDQEMPLCVDDWQLTPTKILSRNDAGHSLTRASIYHAKLLKIVSAILRELYGIRRLSHERQEEVIRLHDARLAQWREELADFLDISNTDIMMPLFRRQHATLHLAYSHAIILLHRQALLLRNPAPTTTAIATAGRGKSPVPGSAQFSVQRCLDAATTIVTKLRDLVEKKQMYSAYWFTHYYVFSALVALYLYVVQSRPKPAHTWKPYLDLAQQGLRDLAVCSTETTYAHRYVVVLTELQNEATRPVYEESRPAPDVLDTAQPLSVQGPPAGARHGETLGIADPGGPALNPVAPDGDALAPSTPPPPPPMANNDLGIIVPQNADFSGDQGGGAAAAYDDAMGVPLPLLDDQNPGAFRNLSLEGLADLAFMFSAEEADMSTLTKASFGL</sequence>
<dbReference type="Proteomes" id="UP001163324">
    <property type="component" value="Chromosome 3"/>
</dbReference>
<reference evidence="1" key="1">
    <citation type="submission" date="2022-10" db="EMBL/GenBank/DDBJ databases">
        <title>Complete Genome of Trichothecium roseum strain YXFP-22015, a Plant Pathogen Isolated from Citrus.</title>
        <authorList>
            <person name="Wang Y."/>
            <person name="Zhu L."/>
        </authorList>
    </citation>
    <scope>NUCLEOTIDE SEQUENCE</scope>
    <source>
        <strain evidence="1">YXFP-22015</strain>
    </source>
</reference>